<name>D9QQV4_ACEAZ</name>
<keyword evidence="2" id="KW-0808">Transferase</keyword>
<dbReference type="RefSeq" id="WP_013278340.1">
    <property type="nucleotide sequence ID" value="NC_014378.1"/>
</dbReference>
<dbReference type="PROSITE" id="PS50305">
    <property type="entry name" value="SIRTUIN"/>
    <property type="match status" value="1"/>
</dbReference>
<evidence type="ECO:0000259" key="5">
    <source>
        <dbReference type="PROSITE" id="PS50305"/>
    </source>
</evidence>
<dbReference type="HOGENOM" id="CLU_023643_3_0_9"/>
<dbReference type="OrthoDB" id="9800582at2"/>
<dbReference type="EMBL" id="CP002105">
    <property type="protein sequence ID" value="ADL12895.1"/>
    <property type="molecule type" value="Genomic_DNA"/>
</dbReference>
<dbReference type="PANTHER" id="PTHR11085">
    <property type="entry name" value="NAD-DEPENDENT PROTEIN DEACYLASE SIRTUIN-5, MITOCHONDRIAL-RELATED"/>
    <property type="match status" value="1"/>
</dbReference>
<feature type="binding site" evidence="4">
    <location>
        <position position="152"/>
    </location>
    <ligand>
        <name>Zn(2+)</name>
        <dbReference type="ChEBI" id="CHEBI:29105"/>
    </ligand>
</feature>
<dbReference type="EC" id="2.3.1.286" evidence="1"/>
<keyword evidence="4" id="KW-0862">Zinc</keyword>
<dbReference type="PANTHER" id="PTHR11085:SF10">
    <property type="entry name" value="NAD-DEPENDENT PROTEIN DEACYLASE SIRTUIN-5, MITOCHONDRIAL-RELATED"/>
    <property type="match status" value="1"/>
</dbReference>
<dbReference type="Proteomes" id="UP000001661">
    <property type="component" value="Chromosome"/>
</dbReference>
<dbReference type="KEGG" id="aar:Acear_1385"/>
<dbReference type="eggNOG" id="COG0846">
    <property type="taxonomic scope" value="Bacteria"/>
</dbReference>
<dbReference type="InterPro" id="IPR026591">
    <property type="entry name" value="Sirtuin_cat_small_dom_sf"/>
</dbReference>
<keyword evidence="4" id="KW-0479">Metal-binding</keyword>
<feature type="active site" description="Proton acceptor" evidence="4">
    <location>
        <position position="117"/>
    </location>
</feature>
<dbReference type="AlphaFoldDB" id="D9QQV4"/>
<proteinExistence type="predicted"/>
<feature type="binding site" evidence="4">
    <location>
        <position position="125"/>
    </location>
    <ligand>
        <name>Zn(2+)</name>
        <dbReference type="ChEBI" id="CHEBI:29105"/>
    </ligand>
</feature>
<feature type="binding site" evidence="4">
    <location>
        <position position="149"/>
    </location>
    <ligand>
        <name>Zn(2+)</name>
        <dbReference type="ChEBI" id="CHEBI:29105"/>
    </ligand>
</feature>
<dbReference type="InterPro" id="IPR003000">
    <property type="entry name" value="Sirtuin"/>
</dbReference>
<evidence type="ECO:0000256" key="3">
    <source>
        <dbReference type="ARBA" id="ARBA00023027"/>
    </source>
</evidence>
<reference evidence="6 7" key="1">
    <citation type="journal article" date="2010" name="Stand. Genomic Sci.">
        <title>Complete genome sequence of Acetohalobium arabaticum type strain (Z-7288).</title>
        <authorList>
            <person name="Sikorski J."/>
            <person name="Lapidus A."/>
            <person name="Chertkov O."/>
            <person name="Lucas S."/>
            <person name="Copeland A."/>
            <person name="Glavina Del Rio T."/>
            <person name="Nolan M."/>
            <person name="Tice H."/>
            <person name="Cheng J.F."/>
            <person name="Han C."/>
            <person name="Brambilla E."/>
            <person name="Pitluck S."/>
            <person name="Liolios K."/>
            <person name="Ivanova N."/>
            <person name="Mavromatis K."/>
            <person name="Mikhailova N."/>
            <person name="Pati A."/>
            <person name="Bruce D."/>
            <person name="Detter C."/>
            <person name="Tapia R."/>
            <person name="Goodwin L."/>
            <person name="Chen A."/>
            <person name="Palaniappan K."/>
            <person name="Land M."/>
            <person name="Hauser L."/>
            <person name="Chang Y.J."/>
            <person name="Jeffries C.D."/>
            <person name="Rohde M."/>
            <person name="Goker M."/>
            <person name="Spring S."/>
            <person name="Woyke T."/>
            <person name="Bristow J."/>
            <person name="Eisen J.A."/>
            <person name="Markowitz V."/>
            <person name="Hugenholtz P."/>
            <person name="Kyrpides N.C."/>
            <person name="Klenk H.P."/>
        </authorList>
    </citation>
    <scope>NUCLEOTIDE SEQUENCE [LARGE SCALE GENOMIC DNA]</scope>
    <source>
        <strain evidence="7">ATCC 49924 / DSM 5501 / Z-7288</strain>
    </source>
</reference>
<organism evidence="6 7">
    <name type="scientific">Acetohalobium arabaticum (strain ATCC 49924 / DSM 5501 / Z-7288)</name>
    <dbReference type="NCBI Taxonomy" id="574087"/>
    <lineage>
        <taxon>Bacteria</taxon>
        <taxon>Bacillati</taxon>
        <taxon>Bacillota</taxon>
        <taxon>Clostridia</taxon>
        <taxon>Halanaerobiales</taxon>
        <taxon>Halobacteroidaceae</taxon>
        <taxon>Acetohalobium</taxon>
    </lineage>
</organism>
<evidence type="ECO:0000313" key="7">
    <source>
        <dbReference type="Proteomes" id="UP000001661"/>
    </source>
</evidence>
<evidence type="ECO:0000256" key="1">
    <source>
        <dbReference type="ARBA" id="ARBA00012928"/>
    </source>
</evidence>
<evidence type="ECO:0000256" key="4">
    <source>
        <dbReference type="PROSITE-ProRule" id="PRU00236"/>
    </source>
</evidence>
<dbReference type="NCBIfam" id="NF001753">
    <property type="entry name" value="PRK00481.1-3"/>
    <property type="match status" value="1"/>
</dbReference>
<dbReference type="InterPro" id="IPR029035">
    <property type="entry name" value="DHS-like_NAD/FAD-binding_dom"/>
</dbReference>
<dbReference type="InterPro" id="IPR026590">
    <property type="entry name" value="Ssirtuin_cat_dom"/>
</dbReference>
<dbReference type="STRING" id="574087.Acear_1385"/>
<dbReference type="GO" id="GO:0046872">
    <property type="term" value="F:metal ion binding"/>
    <property type="evidence" value="ECO:0007669"/>
    <property type="project" value="UniProtKB-KW"/>
</dbReference>
<dbReference type="Pfam" id="PF02146">
    <property type="entry name" value="SIR2"/>
    <property type="match status" value="1"/>
</dbReference>
<keyword evidence="7" id="KW-1185">Reference proteome</keyword>
<evidence type="ECO:0000256" key="2">
    <source>
        <dbReference type="ARBA" id="ARBA00022679"/>
    </source>
</evidence>
<gene>
    <name evidence="6" type="ordered locus">Acear_1385</name>
</gene>
<protein>
    <recommendedName>
        <fullName evidence="1">protein acetyllysine N-acetyltransferase</fullName>
        <ecNumber evidence="1">2.3.1.286</ecNumber>
    </recommendedName>
</protein>
<accession>D9QQV4</accession>
<dbReference type="GO" id="GO:0070403">
    <property type="term" value="F:NAD+ binding"/>
    <property type="evidence" value="ECO:0007669"/>
    <property type="project" value="InterPro"/>
</dbReference>
<feature type="domain" description="Deacetylase sirtuin-type" evidence="5">
    <location>
        <begin position="1"/>
        <end position="244"/>
    </location>
</feature>
<sequence length="244" mass="26937">MTKLKKLARLIHESERTVAITGAGISTESGIPDFRSSGGLWQQENSIVLSNDTLERNPKCFYSFGQNIFEKIRAAEPNPAHYALAELEETGELEAVITQNVDSLHQKAGSQNVLEIHGHLRSGTCLSCERKYDIEEIFSKLKRNDVPDCDRCSGLIKPDIVLFGDPLPEDFVQSRKVVSEADLALVIGSSLEVAPANMLPKLADKQAVINLQQTTLDQQAEVVINQKAGEVLSEVVDFINRTSY</sequence>
<dbReference type="Gene3D" id="3.40.50.1220">
    <property type="entry name" value="TPP-binding domain"/>
    <property type="match status" value="1"/>
</dbReference>
<dbReference type="SUPFAM" id="SSF52467">
    <property type="entry name" value="DHS-like NAD/FAD-binding domain"/>
    <property type="match status" value="1"/>
</dbReference>
<dbReference type="InterPro" id="IPR050134">
    <property type="entry name" value="NAD-dep_sirtuin_deacylases"/>
</dbReference>
<evidence type="ECO:0000313" key="6">
    <source>
        <dbReference type="EMBL" id="ADL12895.1"/>
    </source>
</evidence>
<dbReference type="GO" id="GO:0017136">
    <property type="term" value="F:histone deacetylase activity, NAD-dependent"/>
    <property type="evidence" value="ECO:0007669"/>
    <property type="project" value="TreeGrafter"/>
</dbReference>
<keyword evidence="3" id="KW-0520">NAD</keyword>
<feature type="binding site" evidence="4">
    <location>
        <position position="128"/>
    </location>
    <ligand>
        <name>Zn(2+)</name>
        <dbReference type="ChEBI" id="CHEBI:29105"/>
    </ligand>
</feature>
<dbReference type="Gene3D" id="3.30.1600.10">
    <property type="entry name" value="SIR2/SIRT2 'Small Domain"/>
    <property type="match status" value="1"/>
</dbReference>